<dbReference type="RefSeq" id="WP_223019790.1">
    <property type="nucleotide sequence ID" value="NZ_CP078143.1"/>
</dbReference>
<evidence type="ECO:0000313" key="2">
    <source>
        <dbReference type="Proteomes" id="UP001596107"/>
    </source>
</evidence>
<keyword evidence="2" id="KW-1185">Reference proteome</keyword>
<organism evidence="1 2">
    <name type="scientific">Nitratireductor kimnyeongensis</name>
    <dbReference type="NCBI Taxonomy" id="430679"/>
    <lineage>
        <taxon>Bacteria</taxon>
        <taxon>Pseudomonadati</taxon>
        <taxon>Pseudomonadota</taxon>
        <taxon>Alphaproteobacteria</taxon>
        <taxon>Hyphomicrobiales</taxon>
        <taxon>Phyllobacteriaceae</taxon>
        <taxon>Nitratireductor</taxon>
    </lineage>
</organism>
<dbReference type="EMBL" id="JBHSNB010000001">
    <property type="protein sequence ID" value="MFC5584415.1"/>
    <property type="molecule type" value="Genomic_DNA"/>
</dbReference>
<evidence type="ECO:0000313" key="1">
    <source>
        <dbReference type="EMBL" id="MFC5584415.1"/>
    </source>
</evidence>
<reference evidence="2" key="1">
    <citation type="journal article" date="2019" name="Int. J. Syst. Evol. Microbiol.">
        <title>The Global Catalogue of Microorganisms (GCM) 10K type strain sequencing project: providing services to taxonomists for standard genome sequencing and annotation.</title>
        <authorList>
            <consortium name="The Broad Institute Genomics Platform"/>
            <consortium name="The Broad Institute Genome Sequencing Center for Infectious Disease"/>
            <person name="Wu L."/>
            <person name="Ma J."/>
        </authorList>
    </citation>
    <scope>NUCLEOTIDE SEQUENCE [LARGE SCALE GENOMIC DNA]</scope>
    <source>
        <strain evidence="2">JCM 3366</strain>
    </source>
</reference>
<name>A0ABW0T641_9HYPH</name>
<dbReference type="Proteomes" id="UP001596107">
    <property type="component" value="Unassembled WGS sequence"/>
</dbReference>
<gene>
    <name evidence="1" type="ORF">ACFPOD_04775</name>
</gene>
<protein>
    <submittedName>
        <fullName evidence="1">Uncharacterized protein</fullName>
    </submittedName>
</protein>
<proteinExistence type="predicted"/>
<accession>A0ABW0T641</accession>
<comment type="caution">
    <text evidence="1">The sequence shown here is derived from an EMBL/GenBank/DDBJ whole genome shotgun (WGS) entry which is preliminary data.</text>
</comment>
<sequence>MSEIPEDIEVMAQAELDKGEMAIVTVARAILAERKRCAEICERIEHTGGGIEHAADAIMGEIDIP</sequence>